<feature type="region of interest" description="Disordered" evidence="1">
    <location>
        <begin position="433"/>
        <end position="472"/>
    </location>
</feature>
<evidence type="ECO:0000256" key="1">
    <source>
        <dbReference type="SAM" id="MobiDB-lite"/>
    </source>
</evidence>
<organism evidence="3 4">
    <name type="scientific">Dokdonella ginsengisoli</name>
    <dbReference type="NCBI Taxonomy" id="363846"/>
    <lineage>
        <taxon>Bacteria</taxon>
        <taxon>Pseudomonadati</taxon>
        <taxon>Pseudomonadota</taxon>
        <taxon>Gammaproteobacteria</taxon>
        <taxon>Lysobacterales</taxon>
        <taxon>Rhodanobacteraceae</taxon>
        <taxon>Dokdonella</taxon>
    </lineage>
</organism>
<proteinExistence type="predicted"/>
<evidence type="ECO:0000313" key="3">
    <source>
        <dbReference type="EMBL" id="MFC4821626.1"/>
    </source>
</evidence>
<comment type="caution">
    <text evidence="3">The sequence shown here is derived from an EMBL/GenBank/DDBJ whole genome shotgun (WGS) entry which is preliminary data.</text>
</comment>
<evidence type="ECO:0000313" key="4">
    <source>
        <dbReference type="Proteomes" id="UP001595886"/>
    </source>
</evidence>
<accession>A0ABV9QXX0</accession>
<gene>
    <name evidence="3" type="ORF">ACFO6Q_14925</name>
</gene>
<dbReference type="Proteomes" id="UP001595886">
    <property type="component" value="Unassembled WGS sequence"/>
</dbReference>
<dbReference type="InterPro" id="IPR011086">
    <property type="entry name" value="DUF1521"/>
</dbReference>
<evidence type="ECO:0000259" key="2">
    <source>
        <dbReference type="Pfam" id="PF07481"/>
    </source>
</evidence>
<keyword evidence="4" id="KW-1185">Reference proteome</keyword>
<dbReference type="Pfam" id="PF07481">
    <property type="entry name" value="DUF1521"/>
    <property type="match status" value="1"/>
</dbReference>
<feature type="compositionally biased region" description="Basic and acidic residues" evidence="1">
    <location>
        <begin position="436"/>
        <end position="445"/>
    </location>
</feature>
<dbReference type="EMBL" id="JBHSHD010000010">
    <property type="protein sequence ID" value="MFC4821626.1"/>
    <property type="molecule type" value="Genomic_DNA"/>
</dbReference>
<feature type="domain" description="DUF1521" evidence="2">
    <location>
        <begin position="226"/>
        <end position="375"/>
    </location>
</feature>
<sequence length="514" mass="54588">MTGISTLRNFSENTQFQGSIDSSLGRTDPSLGATRIRATLDSVDPNRLSTQEKNVLMSTVDLLSRDGHISAGDADTVSSLVHSFESSGRFADTVSGGNSGRLDVPQGWNPSPTAQAAGRSPANPMFGGLLGLVVDKVVQAFQDGLFMGAGQSMLGTCDGCRNQQGVSKALGDADLSKLNPQERSQILQQIGFASLDGHISKIESNAIIDTLNRAQGIKPPQNGDWQVKQDGGKAQIDLGKYTLDLNEGNSEFTLTNKETGEQTRVWGDPHFQTTDENGNLKAVGDFYGTTTLNLDDGTKITIHTTPWAAGGNGATLATELVITQGDRAMVVQGLDQNQLGDLRIGQVANGGRLVDAVNQDGANLYENPEGTGWLRMNEGGFLTEVDGAFLSTIRDDRPASGSDTLPRQSGNTGGGFAVTPFANPIHLFANLGGGGDDARPADGHRPTIGPVNHEPPRANPNTAGGGRDASYYRNNPDYELRADGSYALKYKPLEHGNIFVLGMRMLDDGTKVWE</sequence>
<reference evidence="4" key="1">
    <citation type="journal article" date="2019" name="Int. J. Syst. Evol. Microbiol.">
        <title>The Global Catalogue of Microorganisms (GCM) 10K type strain sequencing project: providing services to taxonomists for standard genome sequencing and annotation.</title>
        <authorList>
            <consortium name="The Broad Institute Genomics Platform"/>
            <consortium name="The Broad Institute Genome Sequencing Center for Infectious Disease"/>
            <person name="Wu L."/>
            <person name="Ma J."/>
        </authorList>
    </citation>
    <scope>NUCLEOTIDE SEQUENCE [LARGE SCALE GENOMIC DNA]</scope>
    <source>
        <strain evidence="4">CCUG 30340</strain>
    </source>
</reference>
<dbReference type="RefSeq" id="WP_380021901.1">
    <property type="nucleotide sequence ID" value="NZ_JBHSHD010000010.1"/>
</dbReference>
<name>A0ABV9QXX0_9GAMM</name>
<protein>
    <submittedName>
        <fullName evidence="3">DUF1521 domain-containing protein</fullName>
    </submittedName>
</protein>